<dbReference type="NCBIfam" id="TIGR01640">
    <property type="entry name" value="F_box_assoc_1"/>
    <property type="match status" value="1"/>
</dbReference>
<name>A0A5B6UHW1_9ROSI</name>
<dbReference type="InterPro" id="IPR013187">
    <property type="entry name" value="F-box-assoc_dom_typ3"/>
</dbReference>
<evidence type="ECO:0000313" key="3">
    <source>
        <dbReference type="Proteomes" id="UP000325315"/>
    </source>
</evidence>
<organism evidence="2 3">
    <name type="scientific">Gossypium australe</name>
    <dbReference type="NCBI Taxonomy" id="47621"/>
    <lineage>
        <taxon>Eukaryota</taxon>
        <taxon>Viridiplantae</taxon>
        <taxon>Streptophyta</taxon>
        <taxon>Embryophyta</taxon>
        <taxon>Tracheophyta</taxon>
        <taxon>Spermatophyta</taxon>
        <taxon>Magnoliopsida</taxon>
        <taxon>eudicotyledons</taxon>
        <taxon>Gunneridae</taxon>
        <taxon>Pentapetalae</taxon>
        <taxon>rosids</taxon>
        <taxon>malvids</taxon>
        <taxon>Malvales</taxon>
        <taxon>Malvaceae</taxon>
        <taxon>Malvoideae</taxon>
        <taxon>Gossypium</taxon>
    </lineage>
</organism>
<accession>A0A5B6UHW1</accession>
<dbReference type="OrthoDB" id="1845982at2759"/>
<dbReference type="SUPFAM" id="SSF81383">
    <property type="entry name" value="F-box domain"/>
    <property type="match status" value="1"/>
</dbReference>
<dbReference type="EMBL" id="SMMG02000011">
    <property type="protein sequence ID" value="KAA3457491.1"/>
    <property type="molecule type" value="Genomic_DNA"/>
</dbReference>
<gene>
    <name evidence="2" type="ORF">EPI10_004165</name>
</gene>
<dbReference type="PANTHER" id="PTHR35546:SF16">
    <property type="entry name" value="F-BOX ASSOCIATED UBIQUITINATION EFFECTOR FAMILY PROTEIN-RELATED"/>
    <property type="match status" value="1"/>
</dbReference>
<dbReference type="PANTHER" id="PTHR35546">
    <property type="entry name" value="F-BOX PROTEIN INTERACTION DOMAIN PROTEIN-RELATED"/>
    <property type="match status" value="1"/>
</dbReference>
<evidence type="ECO:0000259" key="1">
    <source>
        <dbReference type="Pfam" id="PF08268"/>
    </source>
</evidence>
<dbReference type="AlphaFoldDB" id="A0A5B6UHW1"/>
<protein>
    <submittedName>
        <fullName evidence="2">F-box protein</fullName>
    </submittedName>
</protein>
<dbReference type="InterPro" id="IPR017451">
    <property type="entry name" value="F-box-assoc_interact_dom"/>
</dbReference>
<dbReference type="Proteomes" id="UP000325315">
    <property type="component" value="Unassembled WGS sequence"/>
</dbReference>
<sequence length="379" mass="43913">MASYDFSDEILFEIFSRAELKTMKKCRVLSKEWKDLTYESSFMRLHSERTSTMEGYLVQCSRIFTSLPSELVSIVNSGLDPKPTRDLLNFLPQPTWIVAAVNGGLVLCSRSRIGGNSFIICKPTTQQWEVIPSPKRRIWQAMISMLVLGSNPLRFKIVRLSDSRYDDIDRDRVSDSDSESEYSDEEDVSWHCEIFDSKSWEWKQSDDFKLTYYDSFENTQDVSACGGLHWLMFNHEQDKRTILSFDGDKEEWGMTSLPDSLGGKGRRVAHVSYQGKLGLINHSYETKMLDIWILNHEKIWIKKHTINLESINEKVSHSRFHSFYGADTLFMVDIGLVDIKWVSFYNFMTHKLNRIMVGGSIDSAYFIQTDSESVKLKPE</sequence>
<dbReference type="InterPro" id="IPR036047">
    <property type="entry name" value="F-box-like_dom_sf"/>
</dbReference>
<feature type="domain" description="F-box associated beta-propeller type 3" evidence="1">
    <location>
        <begin position="104"/>
        <end position="362"/>
    </location>
</feature>
<comment type="caution">
    <text evidence="2">The sequence shown here is derived from an EMBL/GenBank/DDBJ whole genome shotgun (WGS) entry which is preliminary data.</text>
</comment>
<proteinExistence type="predicted"/>
<keyword evidence="3" id="KW-1185">Reference proteome</keyword>
<evidence type="ECO:0000313" key="2">
    <source>
        <dbReference type="EMBL" id="KAA3457491.1"/>
    </source>
</evidence>
<dbReference type="Pfam" id="PF08268">
    <property type="entry name" value="FBA_3"/>
    <property type="match status" value="1"/>
</dbReference>
<reference evidence="3" key="1">
    <citation type="journal article" date="2019" name="Plant Biotechnol. J.">
        <title>Genome sequencing of the Australian wild diploid species Gossypium australe highlights disease resistance and delayed gland morphogenesis.</title>
        <authorList>
            <person name="Cai Y."/>
            <person name="Cai X."/>
            <person name="Wang Q."/>
            <person name="Wang P."/>
            <person name="Zhang Y."/>
            <person name="Cai C."/>
            <person name="Xu Y."/>
            <person name="Wang K."/>
            <person name="Zhou Z."/>
            <person name="Wang C."/>
            <person name="Geng S."/>
            <person name="Li B."/>
            <person name="Dong Q."/>
            <person name="Hou Y."/>
            <person name="Wang H."/>
            <person name="Ai P."/>
            <person name="Liu Z."/>
            <person name="Yi F."/>
            <person name="Sun M."/>
            <person name="An G."/>
            <person name="Cheng J."/>
            <person name="Zhang Y."/>
            <person name="Shi Q."/>
            <person name="Xie Y."/>
            <person name="Shi X."/>
            <person name="Chang Y."/>
            <person name="Huang F."/>
            <person name="Chen Y."/>
            <person name="Hong S."/>
            <person name="Mi L."/>
            <person name="Sun Q."/>
            <person name="Zhang L."/>
            <person name="Zhou B."/>
            <person name="Peng R."/>
            <person name="Zhang X."/>
            <person name="Liu F."/>
        </authorList>
    </citation>
    <scope>NUCLEOTIDE SEQUENCE [LARGE SCALE GENOMIC DNA]</scope>
    <source>
        <strain evidence="3">cv. PA1801</strain>
    </source>
</reference>
<dbReference type="InterPro" id="IPR055290">
    <property type="entry name" value="At3g26010-like"/>
</dbReference>